<keyword evidence="3" id="KW-1185">Reference proteome</keyword>
<evidence type="ECO:0000313" key="2">
    <source>
        <dbReference type="EMBL" id="GBO33229.1"/>
    </source>
</evidence>
<dbReference type="InterPro" id="IPR000477">
    <property type="entry name" value="RT_dom"/>
</dbReference>
<feature type="domain" description="Reverse transcriptase" evidence="1">
    <location>
        <begin position="1"/>
        <end position="127"/>
    </location>
</feature>
<evidence type="ECO:0000259" key="1">
    <source>
        <dbReference type="PROSITE" id="PS50878"/>
    </source>
</evidence>
<reference evidence="2 3" key="1">
    <citation type="journal article" date="2019" name="Sci. Rep.">
        <title>Orb-weaving spider Araneus ventricosus genome elucidates the spidroin gene catalogue.</title>
        <authorList>
            <person name="Kono N."/>
            <person name="Nakamura H."/>
            <person name="Ohtoshi R."/>
            <person name="Moran D.A.P."/>
            <person name="Shinohara A."/>
            <person name="Yoshida Y."/>
            <person name="Fujiwara M."/>
            <person name="Mori M."/>
            <person name="Tomita M."/>
            <person name="Arakawa K."/>
        </authorList>
    </citation>
    <scope>NUCLEOTIDE SEQUENCE [LARGE SCALE GENOMIC DNA]</scope>
</reference>
<dbReference type="PROSITE" id="PS50878">
    <property type="entry name" value="RT_POL"/>
    <property type="match status" value="1"/>
</dbReference>
<dbReference type="InterPro" id="IPR043502">
    <property type="entry name" value="DNA/RNA_pol_sf"/>
</dbReference>
<protein>
    <recommendedName>
        <fullName evidence="1">Reverse transcriptase domain-containing protein</fullName>
    </recommendedName>
</protein>
<dbReference type="SUPFAM" id="SSF56672">
    <property type="entry name" value="DNA/RNA polymerases"/>
    <property type="match status" value="1"/>
</dbReference>
<dbReference type="AlphaFoldDB" id="A0A4Y2W7U4"/>
<gene>
    <name evidence="2" type="ORF">AVEN_213506_1</name>
</gene>
<dbReference type="OrthoDB" id="7382669at2759"/>
<dbReference type="Proteomes" id="UP000499080">
    <property type="component" value="Unassembled WGS sequence"/>
</dbReference>
<accession>A0A4Y2W7U4</accession>
<name>A0A4Y2W7U4_ARAVE</name>
<proteinExistence type="predicted"/>
<dbReference type="EMBL" id="BGPR01056764">
    <property type="protein sequence ID" value="GBO33229.1"/>
    <property type="molecule type" value="Genomic_DNA"/>
</dbReference>
<sequence length="139" mass="15824">MNFIYYYLKDRQVFYVNEIFETSRHCYRGCPQGSVIAPIIWNVYINNVLKLNDGELYVQAFADDLALIIGGRTARVLEANTNLALASIARSLDSLKLDLSVQKCRRRLGLVVTSMSKSVRLWCTEVLHHRSSPSVILQS</sequence>
<dbReference type="Pfam" id="PF00078">
    <property type="entry name" value="RVT_1"/>
    <property type="match status" value="1"/>
</dbReference>
<comment type="caution">
    <text evidence="2">The sequence shown here is derived from an EMBL/GenBank/DDBJ whole genome shotgun (WGS) entry which is preliminary data.</text>
</comment>
<dbReference type="GO" id="GO:0071897">
    <property type="term" value="P:DNA biosynthetic process"/>
    <property type="evidence" value="ECO:0007669"/>
    <property type="project" value="UniProtKB-ARBA"/>
</dbReference>
<organism evidence="2 3">
    <name type="scientific">Araneus ventricosus</name>
    <name type="common">Orbweaver spider</name>
    <name type="synonym">Epeira ventricosa</name>
    <dbReference type="NCBI Taxonomy" id="182803"/>
    <lineage>
        <taxon>Eukaryota</taxon>
        <taxon>Metazoa</taxon>
        <taxon>Ecdysozoa</taxon>
        <taxon>Arthropoda</taxon>
        <taxon>Chelicerata</taxon>
        <taxon>Arachnida</taxon>
        <taxon>Araneae</taxon>
        <taxon>Araneomorphae</taxon>
        <taxon>Entelegynae</taxon>
        <taxon>Araneoidea</taxon>
        <taxon>Araneidae</taxon>
        <taxon>Araneus</taxon>
    </lineage>
</organism>
<evidence type="ECO:0000313" key="3">
    <source>
        <dbReference type="Proteomes" id="UP000499080"/>
    </source>
</evidence>